<dbReference type="RefSeq" id="WP_167478206.1">
    <property type="nucleotide sequence ID" value="NZ_CP046172.1"/>
</dbReference>
<evidence type="ECO:0000256" key="1">
    <source>
        <dbReference type="SAM" id="SignalP"/>
    </source>
</evidence>
<sequence length="80" mass="8160">MKRLVGQLGAAVAVAAVIGMGAGPAAANPGLPLERTADGQVVQSARPTLDFVPESGSAGPYNQFMCMLHSMLPAVPCMYT</sequence>
<feature type="signal peptide" evidence="1">
    <location>
        <begin position="1"/>
        <end position="27"/>
    </location>
</feature>
<name>A0A6G9YRX7_9NOCA</name>
<evidence type="ECO:0000313" key="2">
    <source>
        <dbReference type="EMBL" id="QIS16065.1"/>
    </source>
</evidence>
<organism evidence="2 3">
    <name type="scientific">Nocardia arthritidis</name>
    <dbReference type="NCBI Taxonomy" id="228602"/>
    <lineage>
        <taxon>Bacteria</taxon>
        <taxon>Bacillati</taxon>
        <taxon>Actinomycetota</taxon>
        <taxon>Actinomycetes</taxon>
        <taxon>Mycobacteriales</taxon>
        <taxon>Nocardiaceae</taxon>
        <taxon>Nocardia</taxon>
    </lineage>
</organism>
<evidence type="ECO:0000313" key="3">
    <source>
        <dbReference type="Proteomes" id="UP000503540"/>
    </source>
</evidence>
<dbReference type="EMBL" id="CP046172">
    <property type="protein sequence ID" value="QIS16065.1"/>
    <property type="molecule type" value="Genomic_DNA"/>
</dbReference>
<proteinExistence type="predicted"/>
<dbReference type="AlphaFoldDB" id="A0A6G9YRX7"/>
<dbReference type="KEGG" id="nah:F5544_41275"/>
<gene>
    <name evidence="2" type="ORF">F5544_41275</name>
</gene>
<keyword evidence="1" id="KW-0732">Signal</keyword>
<accession>A0A6G9YRX7</accession>
<keyword evidence="3" id="KW-1185">Reference proteome</keyword>
<reference evidence="2 3" key="1">
    <citation type="journal article" date="2019" name="ACS Chem. Biol.">
        <title>Identification and Mobilization of a Cryptic Antibiotic Biosynthesis Gene Locus from a Human-Pathogenic Nocardia Isolate.</title>
        <authorList>
            <person name="Herisse M."/>
            <person name="Ishida K."/>
            <person name="Porter J.L."/>
            <person name="Howden B."/>
            <person name="Hertweck C."/>
            <person name="Stinear T.P."/>
            <person name="Pidot S.J."/>
        </authorList>
    </citation>
    <scope>NUCLEOTIDE SEQUENCE [LARGE SCALE GENOMIC DNA]</scope>
    <source>
        <strain evidence="2 3">AUSMDU00012717</strain>
    </source>
</reference>
<dbReference type="Proteomes" id="UP000503540">
    <property type="component" value="Chromosome"/>
</dbReference>
<protein>
    <submittedName>
        <fullName evidence="2">Uncharacterized protein</fullName>
    </submittedName>
</protein>
<feature type="chain" id="PRO_5026338024" evidence="1">
    <location>
        <begin position="28"/>
        <end position="80"/>
    </location>
</feature>